<evidence type="ECO:0000313" key="3">
    <source>
        <dbReference type="Proteomes" id="UP001232148"/>
    </source>
</evidence>
<keyword evidence="3" id="KW-1185">Reference proteome</keyword>
<accession>A0AAD9HCB7</accession>
<name>A0AAD9HCB7_9PEZI</name>
<comment type="caution">
    <text evidence="2">The sequence shown here is derived from an EMBL/GenBank/DDBJ whole genome shotgun (WGS) entry which is preliminary data.</text>
</comment>
<keyword evidence="1" id="KW-0732">Signal</keyword>
<evidence type="ECO:0000256" key="1">
    <source>
        <dbReference type="SAM" id="SignalP"/>
    </source>
</evidence>
<protein>
    <submittedName>
        <fullName evidence="2">Uncharacterized protein</fullName>
    </submittedName>
</protein>
<feature type="signal peptide" evidence="1">
    <location>
        <begin position="1"/>
        <end position="19"/>
    </location>
</feature>
<sequence>MKTTYAYFLITLMASAAYTAPTPVAEANPENVDAGHFLEKAYIWGSYKKVEPEGAAPVVKREANPEANPENVDAGHFLEKAYIWGSYKKVGPEGAAPVVKREANP</sequence>
<gene>
    <name evidence="2" type="ORF">LX32DRAFT_642472</name>
</gene>
<evidence type="ECO:0000313" key="2">
    <source>
        <dbReference type="EMBL" id="KAK2025761.1"/>
    </source>
</evidence>
<proteinExistence type="predicted"/>
<dbReference type="Proteomes" id="UP001232148">
    <property type="component" value="Unassembled WGS sequence"/>
</dbReference>
<dbReference type="EMBL" id="MU842930">
    <property type="protein sequence ID" value="KAK2025761.1"/>
    <property type="molecule type" value="Genomic_DNA"/>
</dbReference>
<dbReference type="AlphaFoldDB" id="A0AAD9HCB7"/>
<feature type="chain" id="PRO_5042009432" evidence="1">
    <location>
        <begin position="20"/>
        <end position="105"/>
    </location>
</feature>
<reference evidence="2" key="1">
    <citation type="submission" date="2021-06" db="EMBL/GenBank/DDBJ databases">
        <title>Comparative genomics, transcriptomics and evolutionary studies reveal genomic signatures of adaptation to plant cell wall in hemibiotrophic fungi.</title>
        <authorList>
            <consortium name="DOE Joint Genome Institute"/>
            <person name="Baroncelli R."/>
            <person name="Diaz J.F."/>
            <person name="Benocci T."/>
            <person name="Peng M."/>
            <person name="Battaglia E."/>
            <person name="Haridas S."/>
            <person name="Andreopoulos W."/>
            <person name="Labutti K."/>
            <person name="Pangilinan J."/>
            <person name="Floch G.L."/>
            <person name="Makela M.R."/>
            <person name="Henrissat B."/>
            <person name="Grigoriev I.V."/>
            <person name="Crouch J.A."/>
            <person name="De Vries R.P."/>
            <person name="Sukno S.A."/>
            <person name="Thon M.R."/>
        </authorList>
    </citation>
    <scope>NUCLEOTIDE SEQUENCE</scope>
    <source>
        <strain evidence="2">MAFF235873</strain>
    </source>
</reference>
<organism evidence="2 3">
    <name type="scientific">Colletotrichum zoysiae</name>
    <dbReference type="NCBI Taxonomy" id="1216348"/>
    <lineage>
        <taxon>Eukaryota</taxon>
        <taxon>Fungi</taxon>
        <taxon>Dikarya</taxon>
        <taxon>Ascomycota</taxon>
        <taxon>Pezizomycotina</taxon>
        <taxon>Sordariomycetes</taxon>
        <taxon>Hypocreomycetidae</taxon>
        <taxon>Glomerellales</taxon>
        <taxon>Glomerellaceae</taxon>
        <taxon>Colletotrichum</taxon>
        <taxon>Colletotrichum graminicola species complex</taxon>
    </lineage>
</organism>